<reference evidence="3 4" key="1">
    <citation type="journal article" date="2018" name="MBio">
        <title>Comparative Genomics Reveals the Core Gene Toolbox for the Fungus-Insect Symbiosis.</title>
        <authorList>
            <person name="Wang Y."/>
            <person name="Stata M."/>
            <person name="Wang W."/>
            <person name="Stajich J.E."/>
            <person name="White M.M."/>
            <person name="Moncalvo J.M."/>
        </authorList>
    </citation>
    <scope>NUCLEOTIDE SEQUENCE [LARGE SCALE GENOMIC DNA]</scope>
    <source>
        <strain evidence="3 4">SC-DP-2</strain>
    </source>
</reference>
<proteinExistence type="predicted"/>
<feature type="transmembrane region" description="Helical" evidence="2">
    <location>
        <begin position="12"/>
        <end position="34"/>
    </location>
</feature>
<keyword evidence="2" id="KW-0472">Membrane</keyword>
<gene>
    <name evidence="3" type="ORF">BB560_002916</name>
</gene>
<accession>A0A2T9ZDG6</accession>
<evidence type="ECO:0000256" key="2">
    <source>
        <dbReference type="SAM" id="Phobius"/>
    </source>
</evidence>
<keyword evidence="2" id="KW-0812">Transmembrane</keyword>
<evidence type="ECO:0000313" key="4">
    <source>
        <dbReference type="Proteomes" id="UP000245609"/>
    </source>
</evidence>
<dbReference type="EMBL" id="MBFS01000379">
    <property type="protein sequence ID" value="PVV02626.1"/>
    <property type="molecule type" value="Genomic_DNA"/>
</dbReference>
<evidence type="ECO:0000256" key="1">
    <source>
        <dbReference type="SAM" id="MobiDB-lite"/>
    </source>
</evidence>
<protein>
    <submittedName>
        <fullName evidence="3">Uncharacterized protein</fullName>
    </submittedName>
</protein>
<evidence type="ECO:0000313" key="3">
    <source>
        <dbReference type="EMBL" id="PVV02626.1"/>
    </source>
</evidence>
<organism evidence="3 4">
    <name type="scientific">Smittium megazygosporum</name>
    <dbReference type="NCBI Taxonomy" id="133381"/>
    <lineage>
        <taxon>Eukaryota</taxon>
        <taxon>Fungi</taxon>
        <taxon>Fungi incertae sedis</taxon>
        <taxon>Zoopagomycota</taxon>
        <taxon>Kickxellomycotina</taxon>
        <taxon>Harpellomycetes</taxon>
        <taxon>Harpellales</taxon>
        <taxon>Legeriomycetaceae</taxon>
        <taxon>Smittium</taxon>
    </lineage>
</organism>
<sequence>MSIFNHDFLMLFLNSLNTSVCTLILAVGISNVFAKNTSTSTIVYNIYSSVISILLMLSELKPLNFIKVFRKQKPKLPDFSENGANTATRTSSIETRLSPEEFRVKNKSLRILDPYNQNQEFGFESDNEIIPPAFISNYEDQNLNLFHKQRGTWETERVSAIHSKKNKYDRKLDKHLEEVLDTNASHSHDSLLSQIAYEVLSDSINKTSVHKFPQISKPNKVFNPVDEHIDAVLNSINDSNLFSNSISYANMTIENHSKSKTQFKPQSSIRNNLNLGSGNIAPLKGIGSAKKGNNPFQVVSHQGLALKNAASSITIDPPGSQFNSNLDRSKNQSKNVTSNKAYYIGYQNKDKNVDYSNANVSKPLPNLALRGGPKTLNTGTTNSSPKDGKKVFSAERAEISDKKIKDFQKQEHKISTQKLKEASSSVKFNEASFNSSEDRNKTYPDQVLDFEINPFDSSYNTTDIKYGHSAYYENRSINTQLSNFTFNTVESLDKISAADDEIKDKDALLKNLHDISKEIDSDWVGENEK</sequence>
<feature type="transmembrane region" description="Helical" evidence="2">
    <location>
        <begin position="46"/>
        <end position="66"/>
    </location>
</feature>
<keyword evidence="2" id="KW-1133">Transmembrane helix</keyword>
<comment type="caution">
    <text evidence="3">The sequence shown here is derived from an EMBL/GenBank/DDBJ whole genome shotgun (WGS) entry which is preliminary data.</text>
</comment>
<dbReference type="Proteomes" id="UP000245609">
    <property type="component" value="Unassembled WGS sequence"/>
</dbReference>
<dbReference type="AlphaFoldDB" id="A0A2T9ZDG6"/>
<feature type="compositionally biased region" description="Polar residues" evidence="1">
    <location>
        <begin position="375"/>
        <end position="385"/>
    </location>
</feature>
<feature type="region of interest" description="Disordered" evidence="1">
    <location>
        <begin position="364"/>
        <end position="389"/>
    </location>
</feature>
<name>A0A2T9ZDG6_9FUNG</name>
<keyword evidence="4" id="KW-1185">Reference proteome</keyword>